<protein>
    <submittedName>
        <fullName evidence="3">Putative endonuclease</fullName>
    </submittedName>
</protein>
<dbReference type="InterPro" id="IPR000305">
    <property type="entry name" value="GIY-YIG_endonuc"/>
</dbReference>
<dbReference type="SMART" id="SM00465">
    <property type="entry name" value="GIYc"/>
    <property type="match status" value="1"/>
</dbReference>
<evidence type="ECO:0000256" key="1">
    <source>
        <dbReference type="ARBA" id="ARBA00010045"/>
    </source>
</evidence>
<dbReference type="InterPro" id="IPR006350">
    <property type="entry name" value="Intron_endoG1"/>
</dbReference>
<dbReference type="AlphaFoldDB" id="A0A6M3IEQ2"/>
<dbReference type="SUPFAM" id="SSF64496">
    <property type="entry name" value="DNA-binding domain of intron-encoded endonucleases"/>
    <property type="match status" value="1"/>
</dbReference>
<feature type="domain" description="GIY-YIG" evidence="2">
    <location>
        <begin position="6"/>
        <end position="93"/>
    </location>
</feature>
<organism evidence="3">
    <name type="scientific">viral metagenome</name>
    <dbReference type="NCBI Taxonomy" id="1070528"/>
    <lineage>
        <taxon>unclassified sequences</taxon>
        <taxon>metagenomes</taxon>
        <taxon>organismal metagenomes</taxon>
    </lineage>
</organism>
<dbReference type="EMBL" id="MT141188">
    <property type="protein sequence ID" value="QJA55895.1"/>
    <property type="molecule type" value="Genomic_DNA"/>
</dbReference>
<keyword evidence="3" id="KW-0255">Endonuclease</keyword>
<gene>
    <name evidence="3" type="ORF">MM415B01970_0009</name>
</gene>
<dbReference type="CDD" id="cd10437">
    <property type="entry name" value="GIY-YIG_HE_I-TevI_like"/>
    <property type="match status" value="1"/>
</dbReference>
<comment type="similarity">
    <text evidence="1">To endonucleases of group I introns of fungi and phage.</text>
</comment>
<keyword evidence="3" id="KW-0378">Hydrolase</keyword>
<name>A0A6M3IEQ2_9ZZZZ</name>
<dbReference type="NCBIfam" id="TIGR01453">
    <property type="entry name" value="grpIintron_endo"/>
    <property type="match status" value="1"/>
</dbReference>
<proteinExistence type="predicted"/>
<reference evidence="3" key="1">
    <citation type="submission" date="2020-03" db="EMBL/GenBank/DDBJ databases">
        <title>The deep terrestrial virosphere.</title>
        <authorList>
            <person name="Holmfeldt K."/>
            <person name="Nilsson E."/>
            <person name="Simone D."/>
            <person name="Lopez-Fernandez M."/>
            <person name="Wu X."/>
            <person name="de Brujin I."/>
            <person name="Lundin D."/>
            <person name="Andersson A."/>
            <person name="Bertilsson S."/>
            <person name="Dopson M."/>
        </authorList>
    </citation>
    <scope>NUCLEOTIDE SEQUENCE</scope>
    <source>
        <strain evidence="3">MM415B01970</strain>
    </source>
</reference>
<dbReference type="InterPro" id="IPR035901">
    <property type="entry name" value="GIY-YIG_endonuc_sf"/>
</dbReference>
<dbReference type="InterPro" id="IPR003611">
    <property type="entry name" value="NUMOD3"/>
</dbReference>
<keyword evidence="3" id="KW-0540">Nuclease</keyword>
<dbReference type="GO" id="GO:0003677">
    <property type="term" value="F:DNA binding"/>
    <property type="evidence" value="ECO:0007669"/>
    <property type="project" value="InterPro"/>
</dbReference>
<evidence type="ECO:0000259" key="2">
    <source>
        <dbReference type="PROSITE" id="PS50164"/>
    </source>
</evidence>
<dbReference type="PROSITE" id="PS50164">
    <property type="entry name" value="GIY_YIG"/>
    <property type="match status" value="1"/>
</dbReference>
<sequence>MWSKVRGSGIYQILNAINGKRYIGSAASLRQRWMAHRSALRLGRHCNGHLQRAWNLYGGKTFVFSVLEYVSDIEGLVEREQYYMDALRPEYNLSPTAGSSLGLVRGPQSEEHRRKISEANTGRMWSEEARQKLSAALRGENNPNAELTEQGVREIKLLLEEGVLLLREIAAMYGVSRKAIGHIKRGRRWAHLAVLAEGESNNVAASEGLVAGCD</sequence>
<evidence type="ECO:0000313" key="3">
    <source>
        <dbReference type="EMBL" id="QJA55895.1"/>
    </source>
</evidence>
<dbReference type="Pfam" id="PF07460">
    <property type="entry name" value="NUMOD3"/>
    <property type="match status" value="1"/>
</dbReference>
<dbReference type="GO" id="GO:0004519">
    <property type="term" value="F:endonuclease activity"/>
    <property type="evidence" value="ECO:0007669"/>
    <property type="project" value="UniProtKB-KW"/>
</dbReference>
<dbReference type="SUPFAM" id="SSF82771">
    <property type="entry name" value="GIY-YIG endonuclease"/>
    <property type="match status" value="1"/>
</dbReference>
<dbReference type="Gene3D" id="3.40.1440.10">
    <property type="entry name" value="GIY-YIG endonuclease"/>
    <property type="match status" value="1"/>
</dbReference>
<dbReference type="Pfam" id="PF01541">
    <property type="entry name" value="GIY-YIG"/>
    <property type="match status" value="1"/>
</dbReference>
<accession>A0A6M3IEQ2</accession>